<evidence type="ECO:0000313" key="3">
    <source>
        <dbReference type="Proteomes" id="UP000517916"/>
    </source>
</evidence>
<feature type="transmembrane region" description="Helical" evidence="1">
    <location>
        <begin position="166"/>
        <end position="186"/>
    </location>
</feature>
<proteinExistence type="predicted"/>
<name>A0ABR6BDU6_9PSEU</name>
<dbReference type="RefSeq" id="WP_182837188.1">
    <property type="nucleotide sequence ID" value="NZ_BAAABQ010000096.1"/>
</dbReference>
<feature type="transmembrane region" description="Helical" evidence="1">
    <location>
        <begin position="96"/>
        <end position="114"/>
    </location>
</feature>
<evidence type="ECO:0000256" key="1">
    <source>
        <dbReference type="SAM" id="Phobius"/>
    </source>
</evidence>
<gene>
    <name evidence="2" type="ORF">BC739_002254</name>
</gene>
<sequence length="216" mass="22320">MHEQAEGTPLVEVRLLDAPETLAEPPRQVMPLPSGQRPGAMLLAVAGLLAVVGSLVPLVSLLVPRSSRATLRIDYTAWGPQLESASYLMIAPTPQWGIALSLVAAVLVATGVVLAMSPRFGYSARLVALAGFGLMIGVCWQVGAYLGEVRTQSEFVLGARAELGPGLWALLAACLLAAAAVLLLAISGRPRAAAATEDPVTIPTGFPAIRLPADGA</sequence>
<accession>A0ABR6BDU6</accession>
<keyword evidence="1" id="KW-1133">Transmembrane helix</keyword>
<evidence type="ECO:0000313" key="2">
    <source>
        <dbReference type="EMBL" id="MBA8925055.1"/>
    </source>
</evidence>
<feature type="transmembrane region" description="Helical" evidence="1">
    <location>
        <begin position="40"/>
        <end position="63"/>
    </location>
</feature>
<keyword evidence="1" id="KW-0812">Transmembrane</keyword>
<protein>
    <submittedName>
        <fullName evidence="2">Uncharacterized protein</fullName>
    </submittedName>
</protein>
<keyword evidence="1" id="KW-0472">Membrane</keyword>
<organism evidence="2 3">
    <name type="scientific">Kutzneria viridogrisea</name>
    <dbReference type="NCBI Taxonomy" id="47990"/>
    <lineage>
        <taxon>Bacteria</taxon>
        <taxon>Bacillati</taxon>
        <taxon>Actinomycetota</taxon>
        <taxon>Actinomycetes</taxon>
        <taxon>Pseudonocardiales</taxon>
        <taxon>Pseudonocardiaceae</taxon>
        <taxon>Kutzneria</taxon>
    </lineage>
</organism>
<reference evidence="2 3" key="1">
    <citation type="submission" date="2020-08" db="EMBL/GenBank/DDBJ databases">
        <title>Genomic Encyclopedia of Archaeal and Bacterial Type Strains, Phase II (KMG-II): from individual species to whole genera.</title>
        <authorList>
            <person name="Goeker M."/>
        </authorList>
    </citation>
    <scope>NUCLEOTIDE SEQUENCE [LARGE SCALE GENOMIC DNA]</scope>
    <source>
        <strain evidence="2 3">DSM 43850</strain>
    </source>
</reference>
<dbReference type="EMBL" id="JACJID010000002">
    <property type="protein sequence ID" value="MBA8925055.1"/>
    <property type="molecule type" value="Genomic_DNA"/>
</dbReference>
<comment type="caution">
    <text evidence="2">The sequence shown here is derived from an EMBL/GenBank/DDBJ whole genome shotgun (WGS) entry which is preliminary data.</text>
</comment>
<keyword evidence="3" id="KW-1185">Reference proteome</keyword>
<dbReference type="Proteomes" id="UP000517916">
    <property type="component" value="Unassembled WGS sequence"/>
</dbReference>
<feature type="transmembrane region" description="Helical" evidence="1">
    <location>
        <begin position="126"/>
        <end position="146"/>
    </location>
</feature>